<gene>
    <name evidence="3" type="ORF">LRS37_04575</name>
</gene>
<dbReference type="EMBL" id="JAJODE010000008">
    <property type="protein sequence ID" value="MCD4838156.1"/>
    <property type="molecule type" value="Genomic_DNA"/>
</dbReference>
<evidence type="ECO:0000256" key="1">
    <source>
        <dbReference type="SAM" id="Coils"/>
    </source>
</evidence>
<evidence type="ECO:0000313" key="3">
    <source>
        <dbReference type="EMBL" id="MCD4838156.1"/>
    </source>
</evidence>
<dbReference type="Gene3D" id="1.10.10.60">
    <property type="entry name" value="Homeodomain-like"/>
    <property type="match status" value="1"/>
</dbReference>
<name>A0ABS8QH53_9BACI</name>
<reference evidence="3 4" key="1">
    <citation type="journal article" date="2023" name="Antonie Van Leeuwenhoek">
        <title>Unveiling the genomic potential of a novel thermostable glycoside hydrolases producing Neobacillus sedimentimangrovi UE25.</title>
        <authorList>
            <person name="Ejaz U."/>
            <person name="Saleem F."/>
            <person name="Rashid R."/>
            <person name="Hasan K.A."/>
            <person name="Syed M.N."/>
            <person name="Sohail M."/>
        </authorList>
    </citation>
    <scope>NUCLEOTIDE SEQUENCE [LARGE SCALE GENOMIC DNA]</scope>
    <source>
        <strain evidence="3 4">UE25</strain>
    </source>
</reference>
<dbReference type="InterPro" id="IPR000792">
    <property type="entry name" value="Tscrpt_reg_LuxR_C"/>
</dbReference>
<sequence length="158" mass="18360">MNKEVLNQMETLMEAMQMVEQDIRDYGWMVEKISSLKEQERIRDKNAGKLIAAGTAAYGLSASLPKAKNVNSDPTHREARKGLRHWERCLRYKRKIEMLEKAVSELKDERERIVIEGLLDGEKNYMIAQELNVTRQTVHEIKKAAIRNLAITMYLKDL</sequence>
<feature type="coiled-coil region" evidence="1">
    <location>
        <begin position="89"/>
        <end position="116"/>
    </location>
</feature>
<evidence type="ECO:0000259" key="2">
    <source>
        <dbReference type="Pfam" id="PF00196"/>
    </source>
</evidence>
<organism evidence="3 4">
    <name type="scientific">Neobacillus sedimentimangrovi</name>
    <dbReference type="NCBI Taxonomy" id="2699460"/>
    <lineage>
        <taxon>Bacteria</taxon>
        <taxon>Bacillati</taxon>
        <taxon>Bacillota</taxon>
        <taxon>Bacilli</taxon>
        <taxon>Bacillales</taxon>
        <taxon>Bacillaceae</taxon>
        <taxon>Neobacillus</taxon>
    </lineage>
</organism>
<dbReference type="RefSeq" id="WP_231314353.1">
    <property type="nucleotide sequence ID" value="NZ_JAJODE010000008.1"/>
</dbReference>
<dbReference type="SUPFAM" id="SSF88659">
    <property type="entry name" value="Sigma3 and sigma4 domains of RNA polymerase sigma factors"/>
    <property type="match status" value="1"/>
</dbReference>
<keyword evidence="1" id="KW-0175">Coiled coil</keyword>
<dbReference type="Pfam" id="PF00196">
    <property type="entry name" value="GerE"/>
    <property type="match status" value="1"/>
</dbReference>
<proteinExistence type="predicted"/>
<accession>A0ABS8QH53</accession>
<feature type="domain" description="HTH luxR-type" evidence="2">
    <location>
        <begin position="109"/>
        <end position="143"/>
    </location>
</feature>
<comment type="caution">
    <text evidence="3">The sequence shown here is derived from an EMBL/GenBank/DDBJ whole genome shotgun (WGS) entry which is preliminary data.</text>
</comment>
<keyword evidence="4" id="KW-1185">Reference proteome</keyword>
<evidence type="ECO:0000313" key="4">
    <source>
        <dbReference type="Proteomes" id="UP001162836"/>
    </source>
</evidence>
<dbReference type="Proteomes" id="UP001162836">
    <property type="component" value="Unassembled WGS sequence"/>
</dbReference>
<dbReference type="InterPro" id="IPR013324">
    <property type="entry name" value="RNA_pol_sigma_r3/r4-like"/>
</dbReference>
<protein>
    <submittedName>
        <fullName evidence="3">LuxR C-terminal-related transcriptional regulator</fullName>
    </submittedName>
</protein>